<dbReference type="PANTHER" id="PTHR34139:SF1">
    <property type="entry name" value="RNASE MJ1380-RELATED"/>
    <property type="match status" value="1"/>
</dbReference>
<organism evidence="6 7">
    <name type="scientific">Methanocaldococcus jannaschii</name>
    <dbReference type="NCBI Taxonomy" id="2190"/>
    <lineage>
        <taxon>Archaea</taxon>
        <taxon>Methanobacteriati</taxon>
        <taxon>Methanobacteriota</taxon>
        <taxon>Methanomada group</taxon>
        <taxon>Methanococci</taxon>
        <taxon>Methanococcales</taxon>
        <taxon>Methanocaldococcaceae</taxon>
        <taxon>Methanocaldococcus</taxon>
    </lineage>
</organism>
<evidence type="ECO:0000256" key="3">
    <source>
        <dbReference type="ARBA" id="ARBA00022722"/>
    </source>
</evidence>
<accession>A0A832T7A6</accession>
<sequence length="121" mass="14358">MPKKDVRAFLYDILENMKDIIDFTNDMTFDEFLKDKKTQKAVIRSLEVIGEAVKNLPEDFINKYPQVPWKGMARLRDKLIHHYFGINYEIIWDIVINKVPNDIKEIEEIIKDIEGEDENSI</sequence>
<dbReference type="SMR" id="A0A832T7A6"/>
<evidence type="ECO:0000256" key="2">
    <source>
        <dbReference type="ARBA" id="ARBA00022649"/>
    </source>
</evidence>
<evidence type="ECO:0000256" key="5">
    <source>
        <dbReference type="ARBA" id="ARBA00022801"/>
    </source>
</evidence>
<dbReference type="RefSeq" id="WP_010869620.1">
    <property type="nucleotide sequence ID" value="NC_000909.1"/>
</dbReference>
<protein>
    <submittedName>
        <fullName evidence="6">DUF86 domain-containing protein</fullName>
    </submittedName>
</protein>
<dbReference type="PANTHER" id="PTHR34139">
    <property type="entry name" value="UPF0331 PROTEIN MJ0127"/>
    <property type="match status" value="1"/>
</dbReference>
<gene>
    <name evidence="6" type="ORF">HA335_03510</name>
</gene>
<dbReference type="Pfam" id="PF01934">
    <property type="entry name" value="HepT-like"/>
    <property type="match status" value="1"/>
</dbReference>
<dbReference type="EMBL" id="DUJR01000018">
    <property type="protein sequence ID" value="HII59638.1"/>
    <property type="molecule type" value="Genomic_DNA"/>
</dbReference>
<dbReference type="GO" id="GO:0004540">
    <property type="term" value="F:RNA nuclease activity"/>
    <property type="evidence" value="ECO:0007669"/>
    <property type="project" value="InterPro"/>
</dbReference>
<keyword evidence="3" id="KW-0540">Nuclease</keyword>
<dbReference type="InterPro" id="IPR008201">
    <property type="entry name" value="HepT-like"/>
</dbReference>
<dbReference type="AlphaFoldDB" id="A0A832T7A6"/>
<dbReference type="Proteomes" id="UP000645676">
    <property type="component" value="Unassembled WGS sequence"/>
</dbReference>
<dbReference type="GO" id="GO:0110001">
    <property type="term" value="C:toxin-antitoxin complex"/>
    <property type="evidence" value="ECO:0007669"/>
    <property type="project" value="InterPro"/>
</dbReference>
<keyword evidence="5" id="KW-0378">Hydrolase</keyword>
<dbReference type="GO" id="GO:0016787">
    <property type="term" value="F:hydrolase activity"/>
    <property type="evidence" value="ECO:0007669"/>
    <property type="project" value="UniProtKB-KW"/>
</dbReference>
<evidence type="ECO:0000256" key="4">
    <source>
        <dbReference type="ARBA" id="ARBA00022741"/>
    </source>
</evidence>
<keyword evidence="2" id="KW-1277">Toxin-antitoxin system</keyword>
<keyword evidence="1" id="KW-0597">Phosphoprotein</keyword>
<name>A0A832T7A6_9EURY</name>
<proteinExistence type="predicted"/>
<reference evidence="6" key="1">
    <citation type="journal article" date="2020" name="bioRxiv">
        <title>A rank-normalized archaeal taxonomy based on genome phylogeny resolves widespread incomplete and uneven classifications.</title>
        <authorList>
            <person name="Rinke C."/>
            <person name="Chuvochina M."/>
            <person name="Mussig A.J."/>
            <person name="Chaumeil P.-A."/>
            <person name="Waite D.W."/>
            <person name="Whitman W.B."/>
            <person name="Parks D.H."/>
            <person name="Hugenholtz P."/>
        </authorList>
    </citation>
    <scope>NUCLEOTIDE SEQUENCE</scope>
    <source>
        <strain evidence="6">UBA8849</strain>
    </source>
</reference>
<keyword evidence="4" id="KW-0547">Nucleotide-binding</keyword>
<dbReference type="InterPro" id="IPR051813">
    <property type="entry name" value="HepT_RNase_toxin"/>
</dbReference>
<evidence type="ECO:0000256" key="1">
    <source>
        <dbReference type="ARBA" id="ARBA00022553"/>
    </source>
</evidence>
<dbReference type="OMA" id="REWRFYI"/>
<dbReference type="GO" id="GO:0000166">
    <property type="term" value="F:nucleotide binding"/>
    <property type="evidence" value="ECO:0007669"/>
    <property type="project" value="UniProtKB-KW"/>
</dbReference>
<evidence type="ECO:0000313" key="7">
    <source>
        <dbReference type="Proteomes" id="UP000645676"/>
    </source>
</evidence>
<evidence type="ECO:0000313" key="6">
    <source>
        <dbReference type="EMBL" id="HII59638.1"/>
    </source>
</evidence>
<comment type="caution">
    <text evidence="6">The sequence shown here is derived from an EMBL/GenBank/DDBJ whole genome shotgun (WGS) entry which is preliminary data.</text>
</comment>